<evidence type="ECO:0000256" key="5">
    <source>
        <dbReference type="ARBA" id="ARBA00022777"/>
    </source>
</evidence>
<reference evidence="12" key="1">
    <citation type="submission" date="2023-07" db="EMBL/GenBank/DDBJ databases">
        <title>Genome content predicts the carbon catabolic preferences of heterotrophic bacteria.</title>
        <authorList>
            <person name="Gralka M."/>
        </authorList>
    </citation>
    <scope>NUCLEOTIDE SEQUENCE</scope>
    <source>
        <strain evidence="12">4G09</strain>
    </source>
</reference>
<evidence type="ECO:0000256" key="3">
    <source>
        <dbReference type="ARBA" id="ARBA00022553"/>
    </source>
</evidence>
<evidence type="ECO:0000256" key="8">
    <source>
        <dbReference type="SAM" id="MobiDB-lite"/>
    </source>
</evidence>
<dbReference type="InterPro" id="IPR005467">
    <property type="entry name" value="His_kinase_dom"/>
</dbReference>
<feature type="domain" description="HPt" evidence="11">
    <location>
        <begin position="1"/>
        <end position="107"/>
    </location>
</feature>
<dbReference type="Proteomes" id="UP001177212">
    <property type="component" value="Unassembled WGS sequence"/>
</dbReference>
<dbReference type="PANTHER" id="PTHR43395">
    <property type="entry name" value="SENSOR HISTIDINE KINASE CHEA"/>
    <property type="match status" value="1"/>
</dbReference>
<dbReference type="InterPro" id="IPR036061">
    <property type="entry name" value="CheW-like_dom_sf"/>
</dbReference>
<feature type="compositionally biased region" description="Pro residues" evidence="8">
    <location>
        <begin position="172"/>
        <end position="181"/>
    </location>
</feature>
<feature type="modified residue" description="Phosphohistidine" evidence="7">
    <location>
        <position position="47"/>
    </location>
</feature>
<keyword evidence="13" id="KW-1185">Reference proteome</keyword>
<dbReference type="GO" id="GO:0004673">
    <property type="term" value="F:protein histidine kinase activity"/>
    <property type="evidence" value="ECO:0007669"/>
    <property type="project" value="UniProtKB-EC"/>
</dbReference>
<evidence type="ECO:0000259" key="11">
    <source>
        <dbReference type="PROSITE" id="PS50894"/>
    </source>
</evidence>
<evidence type="ECO:0000256" key="7">
    <source>
        <dbReference type="PROSITE-ProRule" id="PRU00110"/>
    </source>
</evidence>
<evidence type="ECO:0000256" key="4">
    <source>
        <dbReference type="ARBA" id="ARBA00022679"/>
    </source>
</evidence>
<dbReference type="SMART" id="SM01231">
    <property type="entry name" value="H-kinase_dim"/>
    <property type="match status" value="1"/>
</dbReference>
<dbReference type="InterPro" id="IPR003594">
    <property type="entry name" value="HATPase_dom"/>
</dbReference>
<evidence type="ECO:0000256" key="2">
    <source>
        <dbReference type="ARBA" id="ARBA00012438"/>
    </source>
</evidence>
<dbReference type="Pfam" id="PF01584">
    <property type="entry name" value="CheW"/>
    <property type="match status" value="1"/>
</dbReference>
<dbReference type="InterPro" id="IPR051315">
    <property type="entry name" value="Bact_Chemotaxis_CheA"/>
</dbReference>
<dbReference type="SUPFAM" id="SSF47226">
    <property type="entry name" value="Histidine-containing phosphotransfer domain, HPT domain"/>
    <property type="match status" value="1"/>
</dbReference>
<dbReference type="InterPro" id="IPR036641">
    <property type="entry name" value="HPT_dom_sf"/>
</dbReference>
<dbReference type="SMART" id="SM00260">
    <property type="entry name" value="CheW"/>
    <property type="match status" value="1"/>
</dbReference>
<dbReference type="InterPro" id="IPR036097">
    <property type="entry name" value="HisK_dim/P_sf"/>
</dbReference>
<dbReference type="PROSITE" id="PS50851">
    <property type="entry name" value="CHEW"/>
    <property type="match status" value="1"/>
</dbReference>
<evidence type="ECO:0000313" key="13">
    <source>
        <dbReference type="Proteomes" id="UP001177212"/>
    </source>
</evidence>
<dbReference type="RefSeq" id="WP_305471600.1">
    <property type="nucleotide sequence ID" value="NZ_JAUYVT010000004.1"/>
</dbReference>
<dbReference type="Pfam" id="PF02895">
    <property type="entry name" value="H-kinase_dim"/>
    <property type="match status" value="1"/>
</dbReference>
<dbReference type="PROSITE" id="PS50109">
    <property type="entry name" value="HIS_KIN"/>
    <property type="match status" value="1"/>
</dbReference>
<dbReference type="Gene3D" id="1.20.120.160">
    <property type="entry name" value="HPT domain"/>
    <property type="match status" value="1"/>
</dbReference>
<dbReference type="InterPro" id="IPR004105">
    <property type="entry name" value="CheA-like_dim"/>
</dbReference>
<accession>A0ABT9FC05</accession>
<evidence type="ECO:0000256" key="1">
    <source>
        <dbReference type="ARBA" id="ARBA00000085"/>
    </source>
</evidence>
<evidence type="ECO:0000313" key="12">
    <source>
        <dbReference type="EMBL" id="MDP2564319.1"/>
    </source>
</evidence>
<organism evidence="12 13">
    <name type="scientific">Pseudoalteromonas marina</name>
    <dbReference type="NCBI Taxonomy" id="267375"/>
    <lineage>
        <taxon>Bacteria</taxon>
        <taxon>Pseudomonadati</taxon>
        <taxon>Pseudomonadota</taxon>
        <taxon>Gammaproteobacteria</taxon>
        <taxon>Alteromonadales</taxon>
        <taxon>Pseudoalteromonadaceae</taxon>
        <taxon>Pseudoalteromonas</taxon>
    </lineage>
</organism>
<keyword evidence="6" id="KW-0902">Two-component regulatory system</keyword>
<keyword evidence="3 7" id="KW-0597">Phosphoprotein</keyword>
<feature type="domain" description="Histidine kinase" evidence="9">
    <location>
        <begin position="234"/>
        <end position="457"/>
    </location>
</feature>
<dbReference type="SUPFAM" id="SSF50341">
    <property type="entry name" value="CheW-like"/>
    <property type="match status" value="1"/>
</dbReference>
<dbReference type="Pfam" id="PF01627">
    <property type="entry name" value="Hpt"/>
    <property type="match status" value="1"/>
</dbReference>
<dbReference type="InterPro" id="IPR002545">
    <property type="entry name" value="CheW-lke_dom"/>
</dbReference>
<dbReference type="EMBL" id="JAUYVT010000004">
    <property type="protein sequence ID" value="MDP2564319.1"/>
    <property type="molecule type" value="Genomic_DNA"/>
</dbReference>
<evidence type="ECO:0000259" key="10">
    <source>
        <dbReference type="PROSITE" id="PS50851"/>
    </source>
</evidence>
<dbReference type="PROSITE" id="PS50894">
    <property type="entry name" value="HPT"/>
    <property type="match status" value="1"/>
</dbReference>
<dbReference type="InterPro" id="IPR037006">
    <property type="entry name" value="CheA-like_homodim_sf"/>
</dbReference>
<dbReference type="SUPFAM" id="SSF55874">
    <property type="entry name" value="ATPase domain of HSP90 chaperone/DNA topoisomerase II/histidine kinase"/>
    <property type="match status" value="1"/>
</dbReference>
<dbReference type="SMART" id="SM00387">
    <property type="entry name" value="HATPase_c"/>
    <property type="match status" value="1"/>
</dbReference>
<evidence type="ECO:0000259" key="9">
    <source>
        <dbReference type="PROSITE" id="PS50109"/>
    </source>
</evidence>
<feature type="region of interest" description="Disordered" evidence="8">
    <location>
        <begin position="164"/>
        <end position="208"/>
    </location>
</feature>
<dbReference type="CDD" id="cd16916">
    <property type="entry name" value="HATPase_CheA-like"/>
    <property type="match status" value="1"/>
</dbReference>
<dbReference type="SMART" id="SM00073">
    <property type="entry name" value="HPT"/>
    <property type="match status" value="1"/>
</dbReference>
<dbReference type="Gene3D" id="1.10.287.560">
    <property type="entry name" value="Histidine kinase CheA-like, homodimeric domain"/>
    <property type="match status" value="1"/>
</dbReference>
<dbReference type="Gene3D" id="3.30.565.10">
    <property type="entry name" value="Histidine kinase-like ATPase, C-terminal domain"/>
    <property type="match status" value="1"/>
</dbReference>
<proteinExistence type="predicted"/>
<dbReference type="InterPro" id="IPR004358">
    <property type="entry name" value="Sig_transdc_His_kin-like_C"/>
</dbReference>
<evidence type="ECO:0000256" key="6">
    <source>
        <dbReference type="ARBA" id="ARBA00023012"/>
    </source>
</evidence>
<dbReference type="InterPro" id="IPR036890">
    <property type="entry name" value="HATPase_C_sf"/>
</dbReference>
<keyword evidence="5" id="KW-0418">Kinase</keyword>
<dbReference type="Pfam" id="PF02518">
    <property type="entry name" value="HATPase_c"/>
    <property type="match status" value="1"/>
</dbReference>
<comment type="catalytic activity">
    <reaction evidence="1">
        <text>ATP + protein L-histidine = ADP + protein N-phospho-L-histidine.</text>
        <dbReference type="EC" id="2.7.13.3"/>
    </reaction>
</comment>
<dbReference type="InterPro" id="IPR008207">
    <property type="entry name" value="Sig_transdc_His_kin_Hpt_dom"/>
</dbReference>
<comment type="caution">
    <text evidence="12">The sequence shown here is derived from an EMBL/GenBank/DDBJ whole genome shotgun (WGS) entry which is preliminary data.</text>
</comment>
<keyword evidence="4 12" id="KW-0808">Transferase</keyword>
<dbReference type="CDD" id="cd00088">
    <property type="entry name" value="HPT"/>
    <property type="match status" value="1"/>
</dbReference>
<dbReference type="PRINTS" id="PR00344">
    <property type="entry name" value="BCTRLSENSOR"/>
</dbReference>
<sequence>MDVDEEILSQFVQEANELLEVLSENLIKLEKNKTDKEVINIVFRAFHTIKGGAGFLGQKPLVDLCHRSENIFDLIRSGNRSFSSSDMDVFSEVLDSLISSFELLANGPAELPYPAELISALDAIETISEDDKAGSSAQPELSDEEALEALFDELVSAPKINDEPAAEVTSAPPSPEPPIEAPPVNEGAKKPSVTPPEPPKSPQNAKPEAQIVRVGTDRIDAIVNLVGELVLNRNRLKKISSDISDAGLDKGLSELDFIASELQSAVMKTRMQPVKRVFQRFPRVVRDIARSLGKKVDLVFIGEDTELDKNLVDALADPLMHMVRNSVDHGIEDIDVRLGAGKQDTGTLTLQAETKGDTVEIIISDDGKGIDPNAIRDKCIGKGLLTVEDAANMSDKELMQLVFMPGFSTASSITDLSGRGVGLDVVKTGIEAMNGTVFIDSKLGVGTVFTLSIPMTMTVLQTLMIESDSCVYAIPLSVINEIYIFDEDNTNIVSGQLLSRFKDGTMPVFHLSSLLPVKDVSDDLLKNQKVVVVTVADKSVGFVVDNVVGQEEVVIKPLGAFIASLEGYMGATITGGGDVALILDTSRILNVNK</sequence>
<feature type="domain" description="CheW-like" evidence="10">
    <location>
        <begin position="459"/>
        <end position="593"/>
    </location>
</feature>
<name>A0ABT9FC05_9GAMM</name>
<dbReference type="SUPFAM" id="SSF47384">
    <property type="entry name" value="Homodimeric domain of signal transducing histidine kinase"/>
    <property type="match status" value="1"/>
</dbReference>
<protein>
    <recommendedName>
        <fullName evidence="2">histidine kinase</fullName>
        <ecNumber evidence="2">2.7.13.3</ecNumber>
    </recommendedName>
</protein>
<gene>
    <name evidence="12" type="ORF">Q8W34_06715</name>
</gene>
<dbReference type="Gene3D" id="2.30.30.40">
    <property type="entry name" value="SH3 Domains"/>
    <property type="match status" value="1"/>
</dbReference>
<dbReference type="EC" id="2.7.13.3" evidence="2"/>
<dbReference type="PANTHER" id="PTHR43395:SF1">
    <property type="entry name" value="CHEMOTAXIS PROTEIN CHEA"/>
    <property type="match status" value="1"/>
</dbReference>